<organism evidence="2 3">
    <name type="scientific">Pedobacter flavus</name>
    <dbReference type="NCBI Taxonomy" id="3113906"/>
    <lineage>
        <taxon>Bacteria</taxon>
        <taxon>Pseudomonadati</taxon>
        <taxon>Bacteroidota</taxon>
        <taxon>Sphingobacteriia</taxon>
        <taxon>Sphingobacteriales</taxon>
        <taxon>Sphingobacteriaceae</taxon>
        <taxon>Pedobacter</taxon>
    </lineage>
</organism>
<name>A0ABU7H4K4_9SPHI</name>
<proteinExistence type="predicted"/>
<feature type="transmembrane region" description="Helical" evidence="1">
    <location>
        <begin position="39"/>
        <end position="59"/>
    </location>
</feature>
<keyword evidence="3" id="KW-1185">Reference proteome</keyword>
<evidence type="ECO:0000313" key="3">
    <source>
        <dbReference type="Proteomes" id="UP001337681"/>
    </source>
</evidence>
<dbReference type="RefSeq" id="WP_330146866.1">
    <property type="nucleotide sequence ID" value="NZ_JAZDQU010000002.1"/>
</dbReference>
<protein>
    <submittedName>
        <fullName evidence="2">Uncharacterized protein</fullName>
    </submittedName>
</protein>
<keyword evidence="1" id="KW-0812">Transmembrane</keyword>
<accession>A0ABU7H4K4</accession>
<dbReference type="Proteomes" id="UP001337681">
    <property type="component" value="Unassembled WGS sequence"/>
</dbReference>
<keyword evidence="1" id="KW-1133">Transmembrane helix</keyword>
<feature type="transmembrane region" description="Helical" evidence="1">
    <location>
        <begin position="71"/>
        <end position="91"/>
    </location>
</feature>
<sequence length="92" mass="10277">MKIRVTPLNFIAAALLVFAVLLLFDQIQLFSIGVPAMKILFVVLFLVAAIVAFISDLIFRKMIPSIKRLWLIELSLITLTAVIVLILKSILP</sequence>
<gene>
    <name evidence="2" type="ORF">VRU49_11170</name>
</gene>
<comment type="caution">
    <text evidence="2">The sequence shown here is derived from an EMBL/GenBank/DDBJ whole genome shotgun (WGS) entry which is preliminary data.</text>
</comment>
<reference evidence="2 3" key="1">
    <citation type="submission" date="2024-01" db="EMBL/GenBank/DDBJ databases">
        <title>Pedobacter sp. nov., isolated from oil-contaminated soil.</title>
        <authorList>
            <person name="Le N.T.T."/>
        </authorList>
    </citation>
    <scope>NUCLEOTIDE SEQUENCE [LARGE SCALE GENOMIC DNA]</scope>
    <source>
        <strain evidence="2 3">VNH31</strain>
    </source>
</reference>
<dbReference type="EMBL" id="JAZDQU010000002">
    <property type="protein sequence ID" value="MEE1885977.1"/>
    <property type="molecule type" value="Genomic_DNA"/>
</dbReference>
<evidence type="ECO:0000313" key="2">
    <source>
        <dbReference type="EMBL" id="MEE1885977.1"/>
    </source>
</evidence>
<evidence type="ECO:0000256" key="1">
    <source>
        <dbReference type="SAM" id="Phobius"/>
    </source>
</evidence>
<keyword evidence="1" id="KW-0472">Membrane</keyword>